<dbReference type="EMBL" id="FLQP01000013">
    <property type="protein sequence ID" value="SBS61871.1"/>
    <property type="molecule type" value="Genomic_DNA"/>
</dbReference>
<evidence type="ECO:0000313" key="2">
    <source>
        <dbReference type="EMBL" id="SBS61871.1"/>
    </source>
</evidence>
<evidence type="ECO:0000256" key="1">
    <source>
        <dbReference type="SAM" id="Phobius"/>
    </source>
</evidence>
<dbReference type="AlphaFoldDB" id="A0A1C3IKB0"/>
<keyword evidence="1" id="KW-1133">Transmembrane helix</keyword>
<keyword evidence="1" id="KW-0472">Membrane</keyword>
<accession>A0A1C3IKB0</accession>
<dbReference type="SUPFAM" id="SSF52309">
    <property type="entry name" value="N-(deoxy)ribosyltransferase-like"/>
    <property type="match status" value="1"/>
</dbReference>
<evidence type="ECO:0000313" key="3">
    <source>
        <dbReference type="Proteomes" id="UP000092876"/>
    </source>
</evidence>
<dbReference type="Proteomes" id="UP000092876">
    <property type="component" value="Unassembled WGS sequence"/>
</dbReference>
<dbReference type="GeneID" id="94235630"/>
<name>A0A1C3IKB0_9VIBR</name>
<organism evidence="2 3">
    <name type="scientific">Vibrio atlanticus</name>
    <dbReference type="NCBI Taxonomy" id="693153"/>
    <lineage>
        <taxon>Bacteria</taxon>
        <taxon>Pseudomonadati</taxon>
        <taxon>Pseudomonadota</taxon>
        <taxon>Gammaproteobacteria</taxon>
        <taxon>Vibrionales</taxon>
        <taxon>Vibrionaceae</taxon>
        <taxon>Vibrio</taxon>
    </lineage>
</organism>
<dbReference type="Gene3D" id="3.40.50.450">
    <property type="match status" value="1"/>
</dbReference>
<protein>
    <submittedName>
        <fullName evidence="2">Uncharacterized protein</fullName>
    </submittedName>
</protein>
<dbReference type="RefSeq" id="WP_065678433.1">
    <property type="nucleotide sequence ID" value="NZ_AP025461.1"/>
</dbReference>
<reference evidence="3" key="1">
    <citation type="submission" date="2016-06" db="EMBL/GenBank/DDBJ databases">
        <authorList>
            <person name="Rodrigo-Torres Lidia"/>
            <person name="Arahal R.David."/>
        </authorList>
    </citation>
    <scope>NUCLEOTIDE SEQUENCE [LARGE SCALE GENOMIC DNA]</scope>
    <source>
        <strain evidence="3">CECT 7223</strain>
    </source>
</reference>
<feature type="transmembrane region" description="Helical" evidence="1">
    <location>
        <begin position="6"/>
        <end position="29"/>
    </location>
</feature>
<proteinExistence type="predicted"/>
<sequence length="231" mass="26251">MIDSYEILVTSFITSIPIIAVALIFYFLFKNAFHSYIKMKSYESDKYRLDLESEIYKLNKKISSTEERFNSANKLIIEGNTKSSIAGTDFLERIGADKNMSIKDKSVFVLTPLNPDFNEDFEWVENAFRKHKYVCSKGNDVKVQSNLLSHIIKEMLASKFVVANIGGRNPNVFYELGIAHALGKDVILISRSVDDITFDLSSSQIIIFNTEEQLSSSIDEWLVSTLESKIS</sequence>
<keyword evidence="1" id="KW-0812">Transmembrane</keyword>
<gene>
    <name evidence="2" type="ORF">VAT7223_00875</name>
</gene>